<dbReference type="eggNOG" id="COG1012">
    <property type="taxonomic scope" value="Bacteria"/>
</dbReference>
<evidence type="ECO:0000259" key="5">
    <source>
        <dbReference type="Pfam" id="PF00171"/>
    </source>
</evidence>
<dbReference type="InterPro" id="IPR016162">
    <property type="entry name" value="Ald_DH_N"/>
</dbReference>
<dbReference type="InterPro" id="IPR015590">
    <property type="entry name" value="Aldehyde_DH_dom"/>
</dbReference>
<feature type="active site" evidence="3">
    <location>
        <position position="264"/>
    </location>
</feature>
<dbReference type="PROSITE" id="PS00687">
    <property type="entry name" value="ALDEHYDE_DEHYDR_GLU"/>
    <property type="match status" value="1"/>
</dbReference>
<dbReference type="GO" id="GO:0016620">
    <property type="term" value="F:oxidoreductase activity, acting on the aldehyde or oxo group of donors, NAD or NADP as acceptor"/>
    <property type="evidence" value="ECO:0007669"/>
    <property type="project" value="InterPro"/>
</dbReference>
<organism evidence="6 7">
    <name type="scientific">Aneurinibacillus aneurinilyticus ATCC 12856</name>
    <dbReference type="NCBI Taxonomy" id="649747"/>
    <lineage>
        <taxon>Bacteria</taxon>
        <taxon>Bacillati</taxon>
        <taxon>Bacillota</taxon>
        <taxon>Bacilli</taxon>
        <taxon>Bacillales</taxon>
        <taxon>Paenibacillaceae</taxon>
        <taxon>Aneurinibacillus group</taxon>
        <taxon>Aneurinibacillus</taxon>
    </lineage>
</organism>
<comment type="caution">
    <text evidence="6">The sequence shown here is derived from an EMBL/GenBank/DDBJ whole genome shotgun (WGS) entry which is preliminary data.</text>
</comment>
<dbReference type="InterPro" id="IPR016161">
    <property type="entry name" value="Ald_DH/histidinol_DH"/>
</dbReference>
<dbReference type="InterPro" id="IPR016163">
    <property type="entry name" value="Ald_DH_C"/>
</dbReference>
<gene>
    <name evidence="6" type="ORF">HMPREF0083_03279</name>
</gene>
<evidence type="ECO:0000256" key="3">
    <source>
        <dbReference type="PROSITE-ProRule" id="PRU10007"/>
    </source>
</evidence>
<proteinExistence type="inferred from homology"/>
<name>U1X281_ANEAE</name>
<dbReference type="FunFam" id="3.40.309.10:FF:000012">
    <property type="entry name" value="Betaine aldehyde dehydrogenase"/>
    <property type="match status" value="1"/>
</dbReference>
<dbReference type="InterPro" id="IPR029510">
    <property type="entry name" value="Ald_DH_CS_GLU"/>
</dbReference>
<dbReference type="PROSITE" id="PS00070">
    <property type="entry name" value="ALDEHYDE_DEHYDR_CYS"/>
    <property type="match status" value="1"/>
</dbReference>
<evidence type="ECO:0000313" key="6">
    <source>
        <dbReference type="EMBL" id="ERI08643.1"/>
    </source>
</evidence>
<dbReference type="SUPFAM" id="SSF53720">
    <property type="entry name" value="ALDH-like"/>
    <property type="match status" value="1"/>
</dbReference>
<dbReference type="AlphaFoldDB" id="U1X281"/>
<dbReference type="Pfam" id="PF00171">
    <property type="entry name" value="Aldedh"/>
    <property type="match status" value="1"/>
</dbReference>
<feature type="domain" description="Aldehyde dehydrogenase" evidence="5">
    <location>
        <begin position="34"/>
        <end position="487"/>
    </location>
</feature>
<reference evidence="6 7" key="1">
    <citation type="submission" date="2013-08" db="EMBL/GenBank/DDBJ databases">
        <authorList>
            <person name="Weinstock G."/>
            <person name="Sodergren E."/>
            <person name="Wylie T."/>
            <person name="Fulton L."/>
            <person name="Fulton R."/>
            <person name="Fronick C."/>
            <person name="O'Laughlin M."/>
            <person name="Godfrey J."/>
            <person name="Miner T."/>
            <person name="Herter B."/>
            <person name="Appelbaum E."/>
            <person name="Cordes M."/>
            <person name="Lek S."/>
            <person name="Wollam A."/>
            <person name="Pepin K.H."/>
            <person name="Palsikar V.B."/>
            <person name="Mitreva M."/>
            <person name="Wilson R.K."/>
        </authorList>
    </citation>
    <scope>NUCLEOTIDE SEQUENCE [LARGE SCALE GENOMIC DNA]</scope>
    <source>
        <strain evidence="6 7">ATCC 12856</strain>
    </source>
</reference>
<accession>U1X281</accession>
<dbReference type="STRING" id="649747.HMPREF0083_03279"/>
<evidence type="ECO:0000313" key="7">
    <source>
        <dbReference type="Proteomes" id="UP000016511"/>
    </source>
</evidence>
<dbReference type="CDD" id="cd07093">
    <property type="entry name" value="ALDH_F8_HMSADH"/>
    <property type="match status" value="1"/>
</dbReference>
<protein>
    <submittedName>
        <fullName evidence="6">Aldehyde dehydrogenase family protein</fullName>
    </submittedName>
</protein>
<evidence type="ECO:0000256" key="2">
    <source>
        <dbReference type="ARBA" id="ARBA00023002"/>
    </source>
</evidence>
<evidence type="ECO:0000256" key="4">
    <source>
        <dbReference type="RuleBase" id="RU003345"/>
    </source>
</evidence>
<dbReference type="InterPro" id="IPR016160">
    <property type="entry name" value="Ald_DH_CS_CYS"/>
</dbReference>
<keyword evidence="2 4" id="KW-0560">Oxidoreductase</keyword>
<dbReference type="EMBL" id="AWSJ01000198">
    <property type="protein sequence ID" value="ERI08643.1"/>
    <property type="molecule type" value="Genomic_DNA"/>
</dbReference>
<keyword evidence="7" id="KW-1185">Reference proteome</keyword>
<dbReference type="PANTHER" id="PTHR11699">
    <property type="entry name" value="ALDEHYDE DEHYDROGENASE-RELATED"/>
    <property type="match status" value="1"/>
</dbReference>
<sequence>MECFYMVTKSSEKILIANVPVSPDHYIGGQRVSSKRTFTVISPIDESVLGEVAAGGEKEVDEAVTAALKAYPEWAALGPKGRGAYLRRFADIVESRVEELAAVETASNGSLLESGRLRVMKRAAYNIRFFAEWAETLKGESWESNGTQYNVLYQPSGVSALITPWNAPLMLTTWKVGPALAAGNTVVVKPPEWAPFTCSLLADCAEEAGLPAGVLNIVQGIGEEAGAALTQHSGISRISFTGSVETGRIIGKVAADRIVPASMELGGKSPLVVFADSDFEAAVKTALGQYDNAGQVCLAGTRILVEESIADKFLDAMKEGAKKIVLGDPRNKETDVGPLITREHFMRVQGFVERAKEQGATVAYGGKVSEKLGGLYFEPTLFVDVPEHAEILKEEVFGPVLTFQTFRTEEEAIEMANNTEYGLAATVFTGSAERAQRVGSSIIGGTVWINTFFARDLSAPFGGSKKSGIGREGGDFSFDFFCDIQTVACKTGSFTS</sequence>
<evidence type="ECO:0000256" key="1">
    <source>
        <dbReference type="ARBA" id="ARBA00009986"/>
    </source>
</evidence>
<dbReference type="HOGENOM" id="CLU_005391_0_1_9"/>
<dbReference type="Proteomes" id="UP000016511">
    <property type="component" value="Unassembled WGS sequence"/>
</dbReference>
<dbReference type="Gene3D" id="3.40.309.10">
    <property type="entry name" value="Aldehyde Dehydrogenase, Chain A, domain 2"/>
    <property type="match status" value="1"/>
</dbReference>
<dbReference type="Gene3D" id="3.40.605.10">
    <property type="entry name" value="Aldehyde Dehydrogenase, Chain A, domain 1"/>
    <property type="match status" value="1"/>
</dbReference>
<comment type="similarity">
    <text evidence="1 4">Belongs to the aldehyde dehydrogenase family.</text>
</comment>
<dbReference type="PATRIC" id="fig|649747.3.peg.2972"/>
<dbReference type="FunFam" id="3.40.605.10:FF:000007">
    <property type="entry name" value="NAD/NADP-dependent betaine aldehyde dehydrogenase"/>
    <property type="match status" value="1"/>
</dbReference>